<name>A0ABQ0AS95_9RHOB</name>
<accession>A0ABQ0AS95</accession>
<dbReference type="NCBIfam" id="TIGR02215">
    <property type="entry name" value="phage_chp_gp8"/>
    <property type="match status" value="1"/>
</dbReference>
<protein>
    <recommendedName>
        <fullName evidence="3">Phage gp6-like head-tail connector protein</fullName>
    </recommendedName>
</protein>
<dbReference type="EMBL" id="BAABWU010000030">
    <property type="protein sequence ID" value="GAA6198725.1"/>
    <property type="molecule type" value="Genomic_DNA"/>
</dbReference>
<comment type="caution">
    <text evidence="1">The sequence shown here is derived from an EMBL/GenBank/DDBJ whole genome shotgun (WGS) entry which is preliminary data.</text>
</comment>
<evidence type="ECO:0000313" key="2">
    <source>
        <dbReference type="Proteomes" id="UP001441944"/>
    </source>
</evidence>
<dbReference type="Proteomes" id="UP001441944">
    <property type="component" value="Unassembled WGS sequence"/>
</dbReference>
<dbReference type="CDD" id="cd08054">
    <property type="entry name" value="gp6"/>
    <property type="match status" value="1"/>
</dbReference>
<reference evidence="1 2" key="1">
    <citation type="submission" date="2024-04" db="EMBL/GenBank/DDBJ databases">
        <title>Draft genome sequence of Pseudophaeobacter arcticus NBRC 116598.</title>
        <authorList>
            <person name="Miyakawa T."/>
            <person name="Kusuya Y."/>
            <person name="Miura T."/>
        </authorList>
    </citation>
    <scope>NUCLEOTIDE SEQUENCE [LARGE SCALE GENOMIC DNA]</scope>
    <source>
        <strain evidence="1 2">SU-CL00105</strain>
    </source>
</reference>
<organism evidence="1 2">
    <name type="scientific">Pseudophaeobacter arcticus</name>
    <dbReference type="NCBI Taxonomy" id="385492"/>
    <lineage>
        <taxon>Bacteria</taxon>
        <taxon>Pseudomonadati</taxon>
        <taxon>Pseudomonadota</taxon>
        <taxon>Alphaproteobacteria</taxon>
        <taxon>Rhodobacterales</taxon>
        <taxon>Paracoccaceae</taxon>
        <taxon>Pseudophaeobacter</taxon>
    </lineage>
</organism>
<evidence type="ECO:0008006" key="3">
    <source>
        <dbReference type="Google" id="ProtNLM"/>
    </source>
</evidence>
<gene>
    <name evidence="1" type="ORF">NBRC116598_41700</name>
</gene>
<keyword evidence="2" id="KW-1185">Reference proteome</keyword>
<proteinExistence type="predicted"/>
<evidence type="ECO:0000313" key="1">
    <source>
        <dbReference type="EMBL" id="GAA6198725.1"/>
    </source>
</evidence>
<dbReference type="Gene3D" id="1.10.3230.30">
    <property type="entry name" value="Phage gp6-like head-tail connector protein"/>
    <property type="match status" value="1"/>
</dbReference>
<sequence>MLAPVDLARLQAHMRLEAGEDDDHLQHCLDVAIAQFDGADGELGRALMDQTWRETFSAVPSSGRGVVLTLLPVRAIVQAEIRDGNGDWIAVEGVTLEDLEGDRSAVFAPSWGAPGRHRWPLRIDYVAGFGAEPGAVPLPICHAILLFAAHLYKAREPVTFEGTPVEVPLSIARLVAPFKSWWM</sequence>
<dbReference type="InterPro" id="IPR011738">
    <property type="entry name" value="Phage_CHP"/>
</dbReference>